<evidence type="ECO:0000313" key="4">
    <source>
        <dbReference type="EMBL" id="MCY9762211.1"/>
    </source>
</evidence>
<evidence type="ECO:0000259" key="3">
    <source>
        <dbReference type="Pfam" id="PF20454"/>
    </source>
</evidence>
<dbReference type="Pfam" id="PF20454">
    <property type="entry name" value="GpA_nuclease"/>
    <property type="match status" value="1"/>
</dbReference>
<dbReference type="InterPro" id="IPR046453">
    <property type="entry name" value="GpA_ATPase"/>
</dbReference>
<protein>
    <submittedName>
        <fullName evidence="4">Phage terminase large subunit family protein</fullName>
    </submittedName>
</protein>
<dbReference type="InterPro" id="IPR008866">
    <property type="entry name" value="Phage_lambda_GpA-like"/>
</dbReference>
<accession>A0ABT4GZR8</accession>
<evidence type="ECO:0000313" key="5">
    <source>
        <dbReference type="Proteomes" id="UP001527181"/>
    </source>
</evidence>
<proteinExistence type="inferred from homology"/>
<feature type="region of interest" description="Disordered" evidence="1">
    <location>
        <begin position="618"/>
        <end position="646"/>
    </location>
</feature>
<dbReference type="Gene3D" id="3.40.50.300">
    <property type="entry name" value="P-loop containing nucleotide triphosphate hydrolases"/>
    <property type="match status" value="1"/>
</dbReference>
<dbReference type="InterPro" id="IPR027417">
    <property type="entry name" value="P-loop_NTPase"/>
</dbReference>
<name>A0ABT4GZR8_PAEAL</name>
<feature type="domain" description="Phage terminase large subunit GpA ATPase" evidence="2">
    <location>
        <begin position="48"/>
        <end position="295"/>
    </location>
</feature>
<feature type="compositionally biased region" description="Basic residues" evidence="1">
    <location>
        <begin position="628"/>
        <end position="638"/>
    </location>
</feature>
<feature type="domain" description="Terminase large subunit GpA endonuclease" evidence="3">
    <location>
        <begin position="312"/>
        <end position="606"/>
    </location>
</feature>
<dbReference type="Pfam" id="PF05876">
    <property type="entry name" value="GpA_ATPase"/>
    <property type="match status" value="1"/>
</dbReference>
<evidence type="ECO:0000259" key="2">
    <source>
        <dbReference type="Pfam" id="PF05876"/>
    </source>
</evidence>
<comment type="caution">
    <text evidence="4">The sequence shown here is derived from an EMBL/GenBank/DDBJ whole genome shotgun (WGS) entry which is preliminary data.</text>
</comment>
<dbReference type="InterPro" id="IPR046454">
    <property type="entry name" value="GpA_endonuclease"/>
</dbReference>
<dbReference type="EMBL" id="JAMDNP010000032">
    <property type="protein sequence ID" value="MCY9762211.1"/>
    <property type="molecule type" value="Genomic_DNA"/>
</dbReference>
<dbReference type="Proteomes" id="UP001527181">
    <property type="component" value="Unassembled WGS sequence"/>
</dbReference>
<dbReference type="PANTHER" id="PTHR34413">
    <property type="entry name" value="PROPHAGE TAIL FIBER ASSEMBLY PROTEIN HOMOLOG TFAE-RELATED-RELATED"/>
    <property type="match status" value="1"/>
</dbReference>
<dbReference type="GeneID" id="94487088"/>
<sequence length="646" mass="73142">MEIMKENDNRFRDLNRTISRAFQNYTPPEDLTVSEWAGKHRILSRENSAEAGPWNNDRTPYLVEVMDAFTDYRIEKITLVASSQVGKSELELNIIGYIIDQDPGSVLYVQPTEGDAKKFSRLRIAPMIRDSNQLRKKVSDVKNRDSGNTILQKSFPGGMLTIVGSNSASGLASTPARYVLGDERDRWALSAGTEGDPWALAEARTTTFYNSKMVDVSTPTIKGASQIEKSFNAGTRERWCNQCPECGDWHNIVFKNINFDFDTIVVGKKKDYVINSIEWCCPSCGCLSSEEAMRRQPAKWIAENPNAIDKGHRSFWLNAFASPWQPWHKVVYAFLAAKDDPARLKVVYNTMLGELWEDRGEIADEDTMLARREDYGHRSDGSPIELPEGVLVLTCGVDTQNDRLEYEVVGHGHFGETWGIKKGIIMGDPHESDVWERLDEVVNHVYKFENPSRGLTISQTFVDSGGHKTQDVYRECRERMNKRVFAIKGVGGDGVPYTRPPGKAKIVVNGRVIGQTWLYSIGVDAGKSDIMNNIKVQEPGAKYCHFPLGENQGYDGTFFNGLLSEKLVQRTVKGRTRWAWEKLAGHERNEALDCRNYALAAFRSLDPDLEAVERRLRGLTEQQQQRQPPKKKRQKVKKNTAVNSEW</sequence>
<dbReference type="InterPro" id="IPR051220">
    <property type="entry name" value="TFA_Chaperone"/>
</dbReference>
<dbReference type="RefSeq" id="WP_163976665.1">
    <property type="nucleotide sequence ID" value="NZ_JAMDLX010000051.1"/>
</dbReference>
<gene>
    <name evidence="4" type="ORF">M5X12_16685</name>
</gene>
<organism evidence="4 5">
    <name type="scientific">Paenibacillus alvei</name>
    <name type="common">Bacillus alvei</name>
    <dbReference type="NCBI Taxonomy" id="44250"/>
    <lineage>
        <taxon>Bacteria</taxon>
        <taxon>Bacillati</taxon>
        <taxon>Bacillota</taxon>
        <taxon>Bacilli</taxon>
        <taxon>Bacillales</taxon>
        <taxon>Paenibacillaceae</taxon>
        <taxon>Paenibacillus</taxon>
    </lineage>
</organism>
<dbReference type="HAMAP" id="MF_04144">
    <property type="entry name" value="TERL_LAMBDA"/>
    <property type="match status" value="1"/>
</dbReference>
<reference evidence="4 5" key="1">
    <citation type="submission" date="2022-05" db="EMBL/GenBank/DDBJ databases">
        <title>Genome Sequencing of Bee-Associated Microbes.</title>
        <authorList>
            <person name="Dunlap C."/>
        </authorList>
    </citation>
    <scope>NUCLEOTIDE SEQUENCE [LARGE SCALE GENOMIC DNA]</scope>
    <source>
        <strain evidence="4 5">NRRL B-04010</strain>
    </source>
</reference>
<evidence type="ECO:0000256" key="1">
    <source>
        <dbReference type="SAM" id="MobiDB-lite"/>
    </source>
</evidence>
<keyword evidence="5" id="KW-1185">Reference proteome</keyword>
<dbReference type="PANTHER" id="PTHR34413:SF2">
    <property type="entry name" value="PROPHAGE TAIL FIBER ASSEMBLY PROTEIN HOMOLOG TFAE-RELATED"/>
    <property type="match status" value="1"/>
</dbReference>